<dbReference type="Gene3D" id="1.20.1260.10">
    <property type="match status" value="1"/>
</dbReference>
<evidence type="ECO:0000313" key="3">
    <source>
        <dbReference type="Proteomes" id="UP001165565"/>
    </source>
</evidence>
<dbReference type="EMBL" id="JANFAV010000017">
    <property type="protein sequence ID" value="MCW6536954.1"/>
    <property type="molecule type" value="Genomic_DNA"/>
</dbReference>
<protein>
    <submittedName>
        <fullName evidence="2">Ferritin-like domain-containing protein</fullName>
    </submittedName>
</protein>
<gene>
    <name evidence="2" type="ORF">NEE01_19420</name>
</gene>
<feature type="transmembrane region" description="Helical" evidence="1">
    <location>
        <begin position="187"/>
        <end position="210"/>
    </location>
</feature>
<organism evidence="2 3">
    <name type="scientific">Sphingomonas lycopersici</name>
    <dbReference type="NCBI Taxonomy" id="2951807"/>
    <lineage>
        <taxon>Bacteria</taxon>
        <taxon>Pseudomonadati</taxon>
        <taxon>Pseudomonadota</taxon>
        <taxon>Alphaproteobacteria</taxon>
        <taxon>Sphingomonadales</taxon>
        <taxon>Sphingomonadaceae</taxon>
        <taxon>Sphingomonas</taxon>
    </lineage>
</organism>
<keyword evidence="1" id="KW-1133">Transmembrane helix</keyword>
<reference evidence="2" key="1">
    <citation type="submission" date="2022-06" db="EMBL/GenBank/DDBJ databases">
        <title>Sphingomonas sp. nov. isolated from rhizosphere soil of tomato.</title>
        <authorList>
            <person name="Dong H."/>
            <person name="Gao R."/>
        </authorList>
    </citation>
    <scope>NUCLEOTIDE SEQUENCE</scope>
    <source>
        <strain evidence="2">MMSM24</strain>
    </source>
</reference>
<evidence type="ECO:0000313" key="2">
    <source>
        <dbReference type="EMBL" id="MCW6536954.1"/>
    </source>
</evidence>
<keyword evidence="1" id="KW-0472">Membrane</keyword>
<dbReference type="InterPro" id="IPR009078">
    <property type="entry name" value="Ferritin-like_SF"/>
</dbReference>
<dbReference type="Proteomes" id="UP001165565">
    <property type="component" value="Unassembled WGS sequence"/>
</dbReference>
<comment type="caution">
    <text evidence="2">The sequence shown here is derived from an EMBL/GenBank/DDBJ whole genome shotgun (WGS) entry which is preliminary data.</text>
</comment>
<dbReference type="SUPFAM" id="SSF47240">
    <property type="entry name" value="Ferritin-like"/>
    <property type="match status" value="1"/>
</dbReference>
<proteinExistence type="predicted"/>
<keyword evidence="1" id="KW-0812">Transmembrane</keyword>
<evidence type="ECO:0000256" key="1">
    <source>
        <dbReference type="SAM" id="Phobius"/>
    </source>
</evidence>
<sequence>MVSTAKSMLLRPLRWLLWRSPALRSRKLLQFAEVEADGGRDLVRAAELTGDARLRRLFLAHARDEERHARMFKSRGLALRAGGARRGVSLIDGMSRGEAGLDDLRVEDEDDESLLAFIHLSERTAASEFASYHAVLRHDPPTRALFERILRDEESHMRYSLNELNRVAPATARWALWKARLRRLWKAYLRVAVAVASVFSTVLLTLQYFILLPPFALAAKWAARREPRGWTVIEPRTAGGQGR</sequence>
<dbReference type="InterPro" id="IPR012347">
    <property type="entry name" value="Ferritin-like"/>
</dbReference>
<accession>A0AA41ZC45</accession>
<dbReference type="RefSeq" id="WP_265270781.1">
    <property type="nucleotide sequence ID" value="NZ_JANFAV010000017.1"/>
</dbReference>
<keyword evidence="3" id="KW-1185">Reference proteome</keyword>
<dbReference type="AlphaFoldDB" id="A0AA41ZC45"/>
<dbReference type="CDD" id="cd00657">
    <property type="entry name" value="Ferritin_like"/>
    <property type="match status" value="1"/>
</dbReference>
<name>A0AA41ZC45_9SPHN</name>